<accession>A0A345JQC1</accession>
<keyword evidence="2" id="KW-1185">Reference proteome</keyword>
<gene>
    <name evidence="1" type="ORF">CGC43_02435</name>
</gene>
<evidence type="ECO:0000313" key="2">
    <source>
        <dbReference type="Proteomes" id="UP000253862"/>
    </source>
</evidence>
<dbReference type="RefSeq" id="WP_071628802.1">
    <property type="nucleotide sequence ID" value="NZ_CP022375.1"/>
</dbReference>
<sequence length="820" mass="94758">MKRLANISELNIHNLVYELADEIRAGESTQSLAEIAAQVNDYLISTNHTNFKLLTTQLSNVKALCKDSVLTELDYKKYQKFYKIAQLKQNIDDYISYFSTNYKDNIKLTVALNQIKKSCSTQTILELSSGYIKKIDILMNILNNAIQRSPELDKRILKQFNKLENTLAKTIAYNGLLQKQELTINIKPIDSDFKLQDLNFVSSKNKQSFKEKSLKLNNLHIECLEIQNYMYGLEGKLTFQLAYINNHKDFDFLLIPNQPLLIDIQINDTFNFFKKESKKDQHRRSTRFVAIAFTPNQINIKEDYQYSIYSYSKNVSSGIKEFSLNFYDPLKALWMKHKPSYVDINKSLDDIIKDNFFFDSLLTLDNNKSNSLKSRMPQVFISTINRSFYDFFIEQLQLNKCFLNYFCDKKTGKVTYYAVDEIDASLQKNIANSDENLKTKLSPYDISCLKKQTLVSKKPQFYIKENNINPDIVTSSSRKEEKSISDAGVKAFSKIYQDNIQSISYYSQNADNNKEVELPQLELELISKNTLPFIDNDISLAKLENDGSYLLGSSDTNGFFIARKTLSFKRTKYTTKELYRNVSNFHYQSDSESDIYEKIAYNKYPNLTHKNTIKYIIKDYKQLNPEYPTHIKFNSFYITGKITIGENVNKDSKKAYKFFKNYKPEESSFAEFQESGEKGSTLILNSKVGLLYAIEIAKEMLYPNSSEKPIIYLPSKININSANNQFMPLRNDDIIMIEVQSISKGEIIELISNSAISTEKAQKELLQRQLLGAKENCEIAYSQTSDGETFSLTQLNSANENSFLINNKKGIFLRYKSKGN</sequence>
<reference evidence="1 2" key="1">
    <citation type="submission" date="2017-07" db="EMBL/GenBank/DDBJ databases">
        <title>Complete genome sequences and comparative analysis of the novel pathogen Francisella opportunistica.</title>
        <authorList>
            <person name="Dietrich E.A."/>
            <person name="Kingry L.C."/>
            <person name="Petersen J.M."/>
        </authorList>
    </citation>
    <scope>NUCLEOTIDE SEQUENCE [LARGE SCALE GENOMIC DNA]</scope>
    <source>
        <strain evidence="1 2">14-2155</strain>
    </source>
</reference>
<organism evidence="1 2">
    <name type="scientific">Francisella opportunistica</name>
    <dbReference type="NCBI Taxonomy" id="2016517"/>
    <lineage>
        <taxon>Bacteria</taxon>
        <taxon>Pseudomonadati</taxon>
        <taxon>Pseudomonadota</taxon>
        <taxon>Gammaproteobacteria</taxon>
        <taxon>Thiotrichales</taxon>
        <taxon>Francisellaceae</taxon>
        <taxon>Francisella</taxon>
    </lineage>
</organism>
<dbReference type="EMBL" id="CP022375">
    <property type="protein sequence ID" value="AXH29517.1"/>
    <property type="molecule type" value="Genomic_DNA"/>
</dbReference>
<proteinExistence type="predicted"/>
<evidence type="ECO:0000313" key="1">
    <source>
        <dbReference type="EMBL" id="AXH29517.1"/>
    </source>
</evidence>
<protein>
    <submittedName>
        <fullName evidence="1">Pathogenicity determinant protein PdpA1</fullName>
    </submittedName>
</protein>
<name>A0A345JQC1_9GAMM</name>
<dbReference type="AlphaFoldDB" id="A0A345JQC1"/>
<dbReference type="Proteomes" id="UP000253862">
    <property type="component" value="Chromosome"/>
</dbReference>